<evidence type="ECO:0000313" key="3">
    <source>
        <dbReference type="EMBL" id="MDH6284904.1"/>
    </source>
</evidence>
<feature type="domain" description="HTH luxR-type" evidence="2">
    <location>
        <begin position="16"/>
        <end position="78"/>
    </location>
</feature>
<dbReference type="SMART" id="SM00421">
    <property type="entry name" value="HTH_LUXR"/>
    <property type="match status" value="1"/>
</dbReference>
<dbReference type="InterPro" id="IPR036388">
    <property type="entry name" value="WH-like_DNA-bd_sf"/>
</dbReference>
<dbReference type="GO" id="GO:0003677">
    <property type="term" value="F:DNA binding"/>
    <property type="evidence" value="ECO:0007669"/>
    <property type="project" value="UniProtKB-KW"/>
</dbReference>
<keyword evidence="3" id="KW-0238">DNA-binding</keyword>
<comment type="caution">
    <text evidence="3">The sequence shown here is derived from an EMBL/GenBank/DDBJ whole genome shotgun (WGS) entry which is preliminary data.</text>
</comment>
<name>A0ABT6MMQ3_9NOCA</name>
<dbReference type="SUPFAM" id="SSF46894">
    <property type="entry name" value="C-terminal effector domain of the bipartite response regulators"/>
    <property type="match status" value="1"/>
</dbReference>
<evidence type="ECO:0000256" key="1">
    <source>
        <dbReference type="SAM" id="MobiDB-lite"/>
    </source>
</evidence>
<dbReference type="Proteomes" id="UP001160334">
    <property type="component" value="Unassembled WGS sequence"/>
</dbReference>
<dbReference type="RefSeq" id="WP_280764076.1">
    <property type="nucleotide sequence ID" value="NZ_JARXVC010000030.1"/>
</dbReference>
<reference evidence="3 4" key="1">
    <citation type="submission" date="2023-04" db="EMBL/GenBank/DDBJ databases">
        <title>Forest soil microbial communities from Buena Vista Peninsula, Colon Province, Panama.</title>
        <authorList>
            <person name="Bouskill N."/>
        </authorList>
    </citation>
    <scope>NUCLEOTIDE SEQUENCE [LARGE SCALE GENOMIC DNA]</scope>
    <source>
        <strain evidence="3 4">CFH S0262</strain>
    </source>
</reference>
<gene>
    <name evidence="3" type="ORF">M2280_006168</name>
</gene>
<evidence type="ECO:0000259" key="2">
    <source>
        <dbReference type="SMART" id="SM00421"/>
    </source>
</evidence>
<accession>A0ABT6MMQ3</accession>
<organism evidence="3 4">
    <name type="scientific">Prescottella agglutinans</name>
    <dbReference type="NCBI Taxonomy" id="1644129"/>
    <lineage>
        <taxon>Bacteria</taxon>
        <taxon>Bacillati</taxon>
        <taxon>Actinomycetota</taxon>
        <taxon>Actinomycetes</taxon>
        <taxon>Mycobacteriales</taxon>
        <taxon>Nocardiaceae</taxon>
        <taxon>Prescottella</taxon>
    </lineage>
</organism>
<dbReference type="EMBL" id="JARXVC010000030">
    <property type="protein sequence ID" value="MDH6284904.1"/>
    <property type="molecule type" value="Genomic_DNA"/>
</dbReference>
<dbReference type="Gene3D" id="1.10.10.10">
    <property type="entry name" value="Winged helix-like DNA-binding domain superfamily/Winged helix DNA-binding domain"/>
    <property type="match status" value="1"/>
</dbReference>
<dbReference type="Pfam" id="PF00196">
    <property type="entry name" value="GerE"/>
    <property type="match status" value="1"/>
</dbReference>
<dbReference type="InterPro" id="IPR000792">
    <property type="entry name" value="Tscrpt_reg_LuxR_C"/>
</dbReference>
<protein>
    <submittedName>
        <fullName evidence="3">DNA-binding CsgD family transcriptional regulator</fullName>
    </submittedName>
</protein>
<sequence>MTAPEVLPTRTMRPPAPSLTEREQEVLTTWLVCDSKQVVAERLFITPATVHTHLTRIRDKYHQAQRPANSKIALLVRAIEDGYCTLHDIARATHCCNDDGPSTTSTVPHPGFSRTERQTLTCIDTIETTVQQRSHRHTRPSRD</sequence>
<dbReference type="InterPro" id="IPR016032">
    <property type="entry name" value="Sig_transdc_resp-reg_C-effctor"/>
</dbReference>
<evidence type="ECO:0000313" key="4">
    <source>
        <dbReference type="Proteomes" id="UP001160334"/>
    </source>
</evidence>
<keyword evidence="4" id="KW-1185">Reference proteome</keyword>
<feature type="region of interest" description="Disordered" evidence="1">
    <location>
        <begin position="1"/>
        <end position="20"/>
    </location>
</feature>
<proteinExistence type="predicted"/>